<sequence>MLLCVCKIQKQAGRTDEARGRHASDMAVRLYDNRQSVCRINMIRQSS</sequence>
<protein>
    <submittedName>
        <fullName evidence="1">Uncharacterized protein</fullName>
    </submittedName>
</protein>
<name>A0A8S5TMY9_9CAUD</name>
<accession>A0A8S5TMY9</accession>
<organism evidence="1">
    <name type="scientific">Myoviridae sp. ctu6J18</name>
    <dbReference type="NCBI Taxonomy" id="2827714"/>
    <lineage>
        <taxon>Viruses</taxon>
        <taxon>Duplodnaviria</taxon>
        <taxon>Heunggongvirae</taxon>
        <taxon>Uroviricota</taxon>
        <taxon>Caudoviricetes</taxon>
    </lineage>
</organism>
<evidence type="ECO:0000313" key="1">
    <source>
        <dbReference type="EMBL" id="DAF64499.1"/>
    </source>
</evidence>
<reference evidence="1" key="1">
    <citation type="journal article" date="2021" name="Proc. Natl. Acad. Sci. U.S.A.">
        <title>A Catalog of Tens of Thousands of Viruses from Human Metagenomes Reveals Hidden Associations with Chronic Diseases.</title>
        <authorList>
            <person name="Tisza M.J."/>
            <person name="Buck C.B."/>
        </authorList>
    </citation>
    <scope>NUCLEOTIDE SEQUENCE</scope>
    <source>
        <strain evidence="1">Ctu6J18</strain>
    </source>
</reference>
<dbReference type="EMBL" id="BK032862">
    <property type="protein sequence ID" value="DAF64499.1"/>
    <property type="molecule type" value="Genomic_DNA"/>
</dbReference>
<proteinExistence type="predicted"/>